<evidence type="ECO:0000256" key="2">
    <source>
        <dbReference type="ARBA" id="ARBA00005684"/>
    </source>
</evidence>
<evidence type="ECO:0000256" key="10">
    <source>
        <dbReference type="RuleBase" id="RU361207"/>
    </source>
</evidence>
<evidence type="ECO:0000256" key="7">
    <source>
        <dbReference type="ARBA" id="ARBA00023277"/>
    </source>
</evidence>
<dbReference type="PANTHER" id="PTHR32438">
    <property type="entry name" value="4-ALPHA-GLUCANOTRANSFERASE DPE1, CHLOROPLASTIC/AMYLOPLASTIC"/>
    <property type="match status" value="1"/>
</dbReference>
<dbReference type="PANTHER" id="PTHR32438:SF5">
    <property type="entry name" value="4-ALPHA-GLUCANOTRANSFERASE DPE1, CHLOROPLASTIC_AMYLOPLASTIC"/>
    <property type="match status" value="1"/>
</dbReference>
<protein>
    <recommendedName>
        <fullName evidence="4 10">4-alpha-glucanotransferase</fullName>
        <ecNumber evidence="3 10">2.4.1.25</ecNumber>
    </recommendedName>
    <alternativeName>
        <fullName evidence="8 10">Amylomaltase</fullName>
    </alternativeName>
    <alternativeName>
        <fullName evidence="9 10">Disproportionating enzyme</fullName>
    </alternativeName>
</protein>
<dbReference type="GO" id="GO:0004134">
    <property type="term" value="F:4-alpha-glucanotransferase activity"/>
    <property type="evidence" value="ECO:0007669"/>
    <property type="project" value="UniProtKB-EC"/>
</dbReference>
<dbReference type="GO" id="GO:0005975">
    <property type="term" value="P:carbohydrate metabolic process"/>
    <property type="evidence" value="ECO:0007669"/>
    <property type="project" value="InterPro"/>
</dbReference>
<dbReference type="NCBIfam" id="NF011080">
    <property type="entry name" value="PRK14508.1-3"/>
    <property type="match status" value="1"/>
</dbReference>
<dbReference type="SUPFAM" id="SSF51445">
    <property type="entry name" value="(Trans)glycosidases"/>
    <property type="match status" value="1"/>
</dbReference>
<evidence type="ECO:0000313" key="12">
    <source>
        <dbReference type="Proteomes" id="UP000287247"/>
    </source>
</evidence>
<proteinExistence type="inferred from homology"/>
<dbReference type="Proteomes" id="UP000287247">
    <property type="component" value="Unassembled WGS sequence"/>
</dbReference>
<evidence type="ECO:0000256" key="4">
    <source>
        <dbReference type="ARBA" id="ARBA00020295"/>
    </source>
</evidence>
<name>A0A401ID59_APHSA</name>
<dbReference type="InterPro" id="IPR003385">
    <property type="entry name" value="Glyco_hydro_77"/>
</dbReference>
<keyword evidence="5 10" id="KW-0328">Glycosyltransferase</keyword>
<dbReference type="EMBL" id="BDQK01000001">
    <property type="protein sequence ID" value="GBF79110.1"/>
    <property type="molecule type" value="Genomic_DNA"/>
</dbReference>
<reference evidence="12" key="1">
    <citation type="submission" date="2017-05" db="EMBL/GenBank/DDBJ databases">
        <title>Physiological properties and genetic analysis related to exopolysaccharide production of fresh-water unicellular cyanobacterium Aphanothece sacrum, Suizenji Nori, that has been cultured as a food source in Japan.</title>
        <authorList>
            <person name="Kanesaki Y."/>
            <person name="Yoshikawa S."/>
            <person name="Ohki K."/>
        </authorList>
    </citation>
    <scope>NUCLEOTIDE SEQUENCE [LARGE SCALE GENOMIC DNA]</scope>
    <source>
        <strain evidence="12">FPU1</strain>
    </source>
</reference>
<dbReference type="AlphaFoldDB" id="A0A401ID59"/>
<evidence type="ECO:0000256" key="3">
    <source>
        <dbReference type="ARBA" id="ARBA00012560"/>
    </source>
</evidence>
<dbReference type="InterPro" id="IPR017853">
    <property type="entry name" value="GH"/>
</dbReference>
<dbReference type="Pfam" id="PF02446">
    <property type="entry name" value="Glyco_hydro_77"/>
    <property type="match status" value="1"/>
</dbReference>
<gene>
    <name evidence="11" type="ORF">AsFPU1_0502</name>
</gene>
<evidence type="ECO:0000256" key="9">
    <source>
        <dbReference type="ARBA" id="ARBA00031501"/>
    </source>
</evidence>
<evidence type="ECO:0000256" key="1">
    <source>
        <dbReference type="ARBA" id="ARBA00000439"/>
    </source>
</evidence>
<comment type="caution">
    <text evidence="11">The sequence shown here is derived from an EMBL/GenBank/DDBJ whole genome shotgun (WGS) entry which is preliminary data.</text>
</comment>
<dbReference type="Gene3D" id="3.20.20.80">
    <property type="entry name" value="Glycosidases"/>
    <property type="match status" value="1"/>
</dbReference>
<comment type="similarity">
    <text evidence="2 10">Belongs to the disproportionating enzyme family.</text>
</comment>
<dbReference type="EC" id="2.4.1.25" evidence="3 10"/>
<keyword evidence="7 10" id="KW-0119">Carbohydrate metabolism</keyword>
<keyword evidence="12" id="KW-1185">Reference proteome</keyword>
<sequence length="503" mass="58140">MTFQKRASGILLHPTSLPSRFGIGDLGEGAYRFIDFLVESGQNLWQILPLGPTGYGNSPYLCYSALAGNPVLISPDILYGDGLVTEEDLNDFPEFPTDYVDFDLVIKTKLPLFKKACETFKNSGSEQLWQQFHEFCSVYSYWLDDYALFMSLHEHYRDQGWHQWEPDIARRKPEAIQAWTEKLGEPIFYQKFLQFEFFRQWQDVKTYANERNVQIFGDIPIYVAYDSVDVWAHSDIFCLDEETFEIESMAGVPPDYFSATGQLWGNPVYNWEQVEKNDFKWWIQRFKAILEYVDVVRIDHFRGFESYWAVPKGETTAMNGEWVEAPGAKFFARLQEELGDLPIVAEDLGVITTEVEALRDGFNFPGMKILQFAFDSDRANPFLPYNYVDRNCVVYTGTHDNNTTVGWFSERTFEEQTRVGNYLGCICSEGIHWSLIRLAMGSVANQAVFPLQDILGLGSAARMNTPSFADGNWGWRYRFEMLTPDLSNHLKMLTQLYGRIVYE</sequence>
<dbReference type="NCBIfam" id="TIGR00217">
    <property type="entry name" value="malQ"/>
    <property type="match status" value="1"/>
</dbReference>
<organism evidence="11 12">
    <name type="scientific">Aphanothece sacrum FPU1</name>
    <dbReference type="NCBI Taxonomy" id="1920663"/>
    <lineage>
        <taxon>Bacteria</taxon>
        <taxon>Bacillati</taxon>
        <taxon>Cyanobacteriota</taxon>
        <taxon>Cyanophyceae</taxon>
        <taxon>Oscillatoriophycideae</taxon>
        <taxon>Chroococcales</taxon>
        <taxon>Aphanothecaceae</taxon>
        <taxon>Aphanothece</taxon>
    </lineage>
</organism>
<evidence type="ECO:0000256" key="5">
    <source>
        <dbReference type="ARBA" id="ARBA00022676"/>
    </source>
</evidence>
<accession>A0A401ID59</accession>
<comment type="catalytic activity">
    <reaction evidence="1 10">
        <text>Transfers a segment of a (1-&gt;4)-alpha-D-glucan to a new position in an acceptor, which may be glucose or a (1-&gt;4)-alpha-D-glucan.</text>
        <dbReference type="EC" id="2.4.1.25"/>
    </reaction>
</comment>
<dbReference type="NCBIfam" id="NF011079">
    <property type="entry name" value="PRK14508.1-2"/>
    <property type="match status" value="1"/>
</dbReference>
<keyword evidence="6 10" id="KW-0808">Transferase</keyword>
<evidence type="ECO:0000313" key="11">
    <source>
        <dbReference type="EMBL" id="GBF79110.1"/>
    </source>
</evidence>
<evidence type="ECO:0000256" key="6">
    <source>
        <dbReference type="ARBA" id="ARBA00022679"/>
    </source>
</evidence>
<evidence type="ECO:0000256" key="8">
    <source>
        <dbReference type="ARBA" id="ARBA00031423"/>
    </source>
</evidence>